<evidence type="ECO:0000313" key="10">
    <source>
        <dbReference type="Proteomes" id="UP000054270"/>
    </source>
</evidence>
<dbReference type="AlphaFoldDB" id="A0A0D2NHG8"/>
<dbReference type="InterPro" id="IPR029006">
    <property type="entry name" value="ADF-H/Gelsolin-like_dom_sf"/>
</dbReference>
<keyword evidence="2" id="KW-0813">Transport</keyword>
<evidence type="ECO:0000256" key="1">
    <source>
        <dbReference type="ARBA" id="ARBA00008334"/>
    </source>
</evidence>
<dbReference type="GO" id="GO:0000149">
    <property type="term" value="F:SNARE binding"/>
    <property type="evidence" value="ECO:0007669"/>
    <property type="project" value="TreeGrafter"/>
</dbReference>
<accession>A0A0D2NHG8</accession>
<evidence type="ECO:0000259" key="7">
    <source>
        <dbReference type="Pfam" id="PF04815"/>
    </source>
</evidence>
<dbReference type="Gene3D" id="3.40.50.410">
    <property type="entry name" value="von Willebrand factor, type A domain"/>
    <property type="match status" value="1"/>
</dbReference>
<organism evidence="9 10">
    <name type="scientific">Hypholoma sublateritium (strain FD-334 SS-4)</name>
    <dbReference type="NCBI Taxonomy" id="945553"/>
    <lineage>
        <taxon>Eukaryota</taxon>
        <taxon>Fungi</taxon>
        <taxon>Dikarya</taxon>
        <taxon>Basidiomycota</taxon>
        <taxon>Agaricomycotina</taxon>
        <taxon>Agaricomycetes</taxon>
        <taxon>Agaricomycetidae</taxon>
        <taxon>Agaricales</taxon>
        <taxon>Agaricineae</taxon>
        <taxon>Strophariaceae</taxon>
        <taxon>Hypholoma</taxon>
    </lineage>
</organism>
<name>A0A0D2NHG8_HYPSF</name>
<dbReference type="SUPFAM" id="SSF53300">
    <property type="entry name" value="vWA-like"/>
    <property type="match status" value="1"/>
</dbReference>
<dbReference type="PANTHER" id="PTHR13803">
    <property type="entry name" value="SEC24-RELATED PROTEIN"/>
    <property type="match status" value="1"/>
</dbReference>
<keyword evidence="10" id="KW-1185">Reference proteome</keyword>
<proteinExistence type="inferred from homology"/>
<reference evidence="10" key="1">
    <citation type="submission" date="2014-04" db="EMBL/GenBank/DDBJ databases">
        <title>Evolutionary Origins and Diversification of the Mycorrhizal Mutualists.</title>
        <authorList>
            <consortium name="DOE Joint Genome Institute"/>
            <consortium name="Mycorrhizal Genomics Consortium"/>
            <person name="Kohler A."/>
            <person name="Kuo A."/>
            <person name="Nagy L.G."/>
            <person name="Floudas D."/>
            <person name="Copeland A."/>
            <person name="Barry K.W."/>
            <person name="Cichocki N."/>
            <person name="Veneault-Fourrey C."/>
            <person name="LaButti K."/>
            <person name="Lindquist E.A."/>
            <person name="Lipzen A."/>
            <person name="Lundell T."/>
            <person name="Morin E."/>
            <person name="Murat C."/>
            <person name="Riley R."/>
            <person name="Ohm R."/>
            <person name="Sun H."/>
            <person name="Tunlid A."/>
            <person name="Henrissat B."/>
            <person name="Grigoriev I.V."/>
            <person name="Hibbett D.S."/>
            <person name="Martin F."/>
        </authorList>
    </citation>
    <scope>NUCLEOTIDE SEQUENCE [LARGE SCALE GENOMIC DNA]</scope>
    <source>
        <strain evidence="10">FD-334 SS-4</strain>
    </source>
</reference>
<dbReference type="SUPFAM" id="SSF81995">
    <property type="entry name" value="beta-sandwich domain of Sec23/24"/>
    <property type="match status" value="1"/>
</dbReference>
<dbReference type="EMBL" id="KN817589">
    <property type="protein sequence ID" value="KJA18414.1"/>
    <property type="molecule type" value="Genomic_DNA"/>
</dbReference>
<feature type="region of interest" description="Disordered" evidence="4">
    <location>
        <begin position="1"/>
        <end position="31"/>
    </location>
</feature>
<evidence type="ECO:0000259" key="5">
    <source>
        <dbReference type="Pfam" id="PF04810"/>
    </source>
</evidence>
<gene>
    <name evidence="9" type="ORF">HYPSUDRAFT_205385</name>
</gene>
<dbReference type="Pfam" id="PF04811">
    <property type="entry name" value="Sec23_trunk"/>
    <property type="match status" value="1"/>
</dbReference>
<comment type="similarity">
    <text evidence="1">Belongs to the SEC23/SEC24 family. SEC24 subfamily.</text>
</comment>
<dbReference type="OrthoDB" id="49016at2759"/>
<keyword evidence="3" id="KW-0653">Protein transport</keyword>
<dbReference type="SUPFAM" id="SSF81811">
    <property type="entry name" value="Helical domain of Sec23/24"/>
    <property type="match status" value="1"/>
</dbReference>
<feature type="domain" description="Sec23/Sec24 beta-sandwich" evidence="8">
    <location>
        <begin position="467"/>
        <end position="551"/>
    </location>
</feature>
<evidence type="ECO:0000259" key="6">
    <source>
        <dbReference type="Pfam" id="PF04811"/>
    </source>
</evidence>
<dbReference type="OMA" id="INPFMTF"/>
<feature type="domain" description="Zinc finger Sec23/Sec24-type" evidence="5">
    <location>
        <begin position="126"/>
        <end position="164"/>
    </location>
</feature>
<dbReference type="STRING" id="945553.A0A0D2NHG8"/>
<feature type="domain" description="Sec23/Sec24 helical" evidence="7">
    <location>
        <begin position="562"/>
        <end position="662"/>
    </location>
</feature>
<dbReference type="InterPro" id="IPR006900">
    <property type="entry name" value="Sec23/24_helical_dom"/>
</dbReference>
<dbReference type="PANTHER" id="PTHR13803:SF4">
    <property type="entry name" value="SECRETORY 24CD, ISOFORM C"/>
    <property type="match status" value="1"/>
</dbReference>
<dbReference type="Pfam" id="PF04810">
    <property type="entry name" value="zf-Sec23_Sec24"/>
    <property type="match status" value="1"/>
</dbReference>
<dbReference type="GO" id="GO:0070971">
    <property type="term" value="C:endoplasmic reticulum exit site"/>
    <property type="evidence" value="ECO:0007669"/>
    <property type="project" value="TreeGrafter"/>
</dbReference>
<dbReference type="Gene3D" id="1.20.120.730">
    <property type="entry name" value="Sec23/Sec24 helical domain"/>
    <property type="match status" value="1"/>
</dbReference>
<dbReference type="GO" id="GO:0008270">
    <property type="term" value="F:zinc ion binding"/>
    <property type="evidence" value="ECO:0007669"/>
    <property type="project" value="InterPro"/>
</dbReference>
<dbReference type="InterPro" id="IPR050550">
    <property type="entry name" value="SEC23_SEC24_subfamily"/>
</dbReference>
<dbReference type="GO" id="GO:0030127">
    <property type="term" value="C:COPII vesicle coat"/>
    <property type="evidence" value="ECO:0007669"/>
    <property type="project" value="InterPro"/>
</dbReference>
<evidence type="ECO:0000313" key="9">
    <source>
        <dbReference type="EMBL" id="KJA18414.1"/>
    </source>
</evidence>
<dbReference type="Proteomes" id="UP000054270">
    <property type="component" value="Unassembled WGS sequence"/>
</dbReference>
<dbReference type="InterPro" id="IPR036175">
    <property type="entry name" value="Sec23/24_helical_dom_sf"/>
</dbReference>
<evidence type="ECO:0000256" key="3">
    <source>
        <dbReference type="ARBA" id="ARBA00022927"/>
    </source>
</evidence>
<dbReference type="Gene3D" id="3.40.20.10">
    <property type="entry name" value="Severin"/>
    <property type="match status" value="1"/>
</dbReference>
<evidence type="ECO:0000256" key="4">
    <source>
        <dbReference type="SAM" id="MobiDB-lite"/>
    </source>
</evidence>
<dbReference type="SUPFAM" id="SSF82754">
    <property type="entry name" value="C-terminal, gelsolin-like domain of Sec23/24"/>
    <property type="match status" value="1"/>
</dbReference>
<dbReference type="InterPro" id="IPR036174">
    <property type="entry name" value="Znf_Sec23_Sec24_sf"/>
</dbReference>
<dbReference type="InterPro" id="IPR006895">
    <property type="entry name" value="Znf_Sec23_Sec24"/>
</dbReference>
<dbReference type="InterPro" id="IPR012990">
    <property type="entry name" value="Beta-sandwich_Sec23_24"/>
</dbReference>
<dbReference type="SUPFAM" id="SSF82919">
    <property type="entry name" value="Zn-finger domain of Sec23/24"/>
    <property type="match status" value="1"/>
</dbReference>
<dbReference type="Pfam" id="PF04815">
    <property type="entry name" value="Sec23_helical"/>
    <property type="match status" value="1"/>
</dbReference>
<dbReference type="InterPro" id="IPR036180">
    <property type="entry name" value="Gelsolin-like_dom_sf"/>
</dbReference>
<sequence>MYTHSNHIPQPPHSAGLDYKGLRPRIDPSQVPSPIEAIERDRHTWETNIYMTLPGTHAPLCTSDFVAVDQGNSSPKFVRVSTWSMPNTSRLASESHIPLSAAFQPFADLDPREEPVPLVDAGPAGPARCAKCRAYINPWCTWAAGGVRWKCNLCSHETEVSPDYFCNLDANLMRLDHLQRPELNKGTIDFVVDSAEEYWARNPPPHIAQPYASVEGPPKGPRAPAPIDYVFAFDVSTQAVVSGFLKASCDALKDILFESDAAVFPPASRIGIATFNDSLHYYSFASEVTQMLVVGDLDEVFVPSLDLLVNPAEKRAQIERLLDQIPDQFAENVNVDSALGSAIRGGLATLAGRGGHLVFFQSSLPAIGAGALPNTPPSEHSMYDTDKEKTLHAPRNPTWISIGEECAEEGVAVSMFLAPAKYMDTGTVCAVPNQTGGEVFWHPRFSPPRDAGVIRGQLRRLVSRMQGYNCTARVRCSTGLQVKRHYGLFFKSGAHELVFGNLSADASFSAELEHTGRLSPREYAHVQCAVLYTSVEGQRRVRVVNLAMNVVELAGNLFQFADLETVVCHMAKEAMSSMTSSRSLIIREELTEKSANLLLGYRTQCAAATRPSQLIIPEAFRSLPAYTLALQKTKPLKARQVSSDVRNYHIHRILGMSPRTLMGYLYPRLLAVHDLDDQIALPQMVQNEDGTTAEKILMPECMRDSYFNMEAGGVYLIGKCFACDNEEMMIFWVGASASPQILLDLFGVDDVHAVDAYMHALPTLETTLSRQVRNILAHRFAQRGRPVKMYIARQNLDGVEVEYSDMLVEDMNNGAMSYLDYLAVLHMQISNVLKNGGSIGGGTSIRGSPW</sequence>
<dbReference type="Gene3D" id="2.30.30.380">
    <property type="entry name" value="Zn-finger domain of Sec23/24"/>
    <property type="match status" value="1"/>
</dbReference>
<protein>
    <recommendedName>
        <fullName evidence="11">Sec23/Sec24 trunk domain-containing protein</fullName>
    </recommendedName>
</protein>
<dbReference type="Pfam" id="PF08033">
    <property type="entry name" value="Sec23_BS"/>
    <property type="match status" value="1"/>
</dbReference>
<dbReference type="InterPro" id="IPR036465">
    <property type="entry name" value="vWFA_dom_sf"/>
</dbReference>
<dbReference type="InterPro" id="IPR006896">
    <property type="entry name" value="Sec23/24_trunk_dom"/>
</dbReference>
<feature type="domain" description="Sec23/Sec24 trunk" evidence="6">
    <location>
        <begin position="224"/>
        <end position="461"/>
    </location>
</feature>
<evidence type="ECO:0008006" key="11">
    <source>
        <dbReference type="Google" id="ProtNLM"/>
    </source>
</evidence>
<evidence type="ECO:0000256" key="2">
    <source>
        <dbReference type="ARBA" id="ARBA00022448"/>
    </source>
</evidence>
<evidence type="ECO:0000259" key="8">
    <source>
        <dbReference type="Pfam" id="PF08033"/>
    </source>
</evidence>
<dbReference type="GO" id="GO:0006886">
    <property type="term" value="P:intracellular protein transport"/>
    <property type="evidence" value="ECO:0007669"/>
    <property type="project" value="InterPro"/>
</dbReference>
<dbReference type="GO" id="GO:0090110">
    <property type="term" value="P:COPII-coated vesicle cargo loading"/>
    <property type="evidence" value="ECO:0007669"/>
    <property type="project" value="TreeGrafter"/>
</dbReference>
<dbReference type="Gene3D" id="2.60.40.1670">
    <property type="entry name" value="beta-sandwich domain of Sec23/24"/>
    <property type="match status" value="1"/>
</dbReference>